<dbReference type="AlphaFoldDB" id="A0A6L6IRN0"/>
<accession>A0A6L6IRN0</accession>
<keyword evidence="2" id="KW-1185">Reference proteome</keyword>
<dbReference type="RefSeq" id="WP_017694222.1">
    <property type="nucleotide sequence ID" value="NZ_WMJZ01000020.1"/>
</dbReference>
<evidence type="ECO:0000313" key="1">
    <source>
        <dbReference type="EMBL" id="MTH47463.1"/>
    </source>
</evidence>
<reference evidence="1 2" key="1">
    <citation type="submission" date="2019-11" db="EMBL/GenBank/DDBJ databases">
        <title>Escherichia alba sp. nov. isolated from the gut of plastic-eating superworms Zophobas atratus.</title>
        <authorList>
            <person name="Yang Y."/>
        </authorList>
    </citation>
    <scope>NUCLEOTIDE SEQUENCE [LARGE SCALE GENOMIC DNA]</scope>
    <source>
        <strain evidence="2">BIT-B35</strain>
    </source>
</reference>
<dbReference type="Proteomes" id="UP000477739">
    <property type="component" value="Unassembled WGS sequence"/>
</dbReference>
<organism evidence="1 2">
    <name type="scientific">Intestinirhabdus alba</name>
    <dbReference type="NCBI Taxonomy" id="2899544"/>
    <lineage>
        <taxon>Bacteria</taxon>
        <taxon>Pseudomonadati</taxon>
        <taxon>Pseudomonadota</taxon>
        <taxon>Gammaproteobacteria</taxon>
        <taxon>Enterobacterales</taxon>
        <taxon>Enterobacteriaceae</taxon>
        <taxon>Intestinirhabdus</taxon>
    </lineage>
</organism>
<name>A0A6L6IRN0_9ENTR</name>
<gene>
    <name evidence="1" type="ORF">GJV78_14590</name>
</gene>
<dbReference type="OrthoDB" id="9816422at2"/>
<evidence type="ECO:0000313" key="2">
    <source>
        <dbReference type="Proteomes" id="UP000477739"/>
    </source>
</evidence>
<protein>
    <submittedName>
        <fullName evidence="1">Uncharacterized protein</fullName>
    </submittedName>
</protein>
<proteinExistence type="predicted"/>
<dbReference type="EMBL" id="WMJZ01000020">
    <property type="protein sequence ID" value="MTH47463.1"/>
    <property type="molecule type" value="Genomic_DNA"/>
</dbReference>
<comment type="caution">
    <text evidence="1">The sequence shown here is derived from an EMBL/GenBank/DDBJ whole genome shotgun (WGS) entry which is preliminary data.</text>
</comment>
<sequence>MRKPQRHPLASLSSPELAQHILDNCTTFITLNQPAHPFCLQGEPQSGHTIVVGRTGGGKSDLCARVMNDVLRRSGDGRADE</sequence>